<dbReference type="PROSITE" id="PS50928">
    <property type="entry name" value="ABC_TM1"/>
    <property type="match status" value="1"/>
</dbReference>
<organism evidence="13 14">
    <name type="scientific">Paracidovorax cattleyae</name>
    <dbReference type="NCBI Taxonomy" id="80868"/>
    <lineage>
        <taxon>Bacteria</taxon>
        <taxon>Pseudomonadati</taxon>
        <taxon>Pseudomonadota</taxon>
        <taxon>Betaproteobacteria</taxon>
        <taxon>Burkholderiales</taxon>
        <taxon>Comamonadaceae</taxon>
        <taxon>Paracidovorax</taxon>
    </lineage>
</organism>
<comment type="subcellular location">
    <subcellularLocation>
        <location evidence="10">Cell inner membrane</location>
        <topology evidence="10">Multi-pass membrane protein</topology>
    </subcellularLocation>
    <subcellularLocation>
        <location evidence="1 9">Cell membrane</location>
        <topology evidence="1 9">Multi-pass membrane protein</topology>
    </subcellularLocation>
</comment>
<dbReference type="PANTHER" id="PTHR30425:SF1">
    <property type="entry name" value="PHOSPHATE TRANSPORT SYSTEM PERMEASE PROTEIN PSTC"/>
    <property type="match status" value="1"/>
</dbReference>
<dbReference type="GO" id="GO:0005886">
    <property type="term" value="C:plasma membrane"/>
    <property type="evidence" value="ECO:0007669"/>
    <property type="project" value="UniProtKB-SubCell"/>
</dbReference>
<feature type="transmembrane region" description="Helical" evidence="9">
    <location>
        <begin position="180"/>
        <end position="203"/>
    </location>
</feature>
<reference evidence="14" key="1">
    <citation type="submission" date="2016-10" db="EMBL/GenBank/DDBJ databases">
        <authorList>
            <person name="Varghese N."/>
            <person name="Submissions S."/>
        </authorList>
    </citation>
    <scope>NUCLEOTIDE SEQUENCE [LARGE SCALE GENOMIC DNA]</scope>
    <source>
        <strain evidence="14">DSM 17101</strain>
    </source>
</reference>
<feature type="transmembrane region" description="Helical" evidence="9">
    <location>
        <begin position="129"/>
        <end position="160"/>
    </location>
</feature>
<evidence type="ECO:0000256" key="7">
    <source>
        <dbReference type="ARBA" id="ARBA00022989"/>
    </source>
</evidence>
<dbReference type="Pfam" id="PF00528">
    <property type="entry name" value="BPD_transp_1"/>
    <property type="match status" value="1"/>
</dbReference>
<evidence type="ECO:0000256" key="1">
    <source>
        <dbReference type="ARBA" id="ARBA00004651"/>
    </source>
</evidence>
<dbReference type="EMBL" id="FNJL01000013">
    <property type="protein sequence ID" value="SDP44789.1"/>
    <property type="molecule type" value="Genomic_DNA"/>
</dbReference>
<dbReference type="AlphaFoldDB" id="A0A1H0ST95"/>
<comment type="similarity">
    <text evidence="2 10">Belongs to the binding-protein-dependent transport system permease family. CysTW subfamily.</text>
</comment>
<dbReference type="Proteomes" id="UP000199317">
    <property type="component" value="Unassembled WGS sequence"/>
</dbReference>
<dbReference type="Gene3D" id="1.10.3720.10">
    <property type="entry name" value="MetI-like"/>
    <property type="match status" value="1"/>
</dbReference>
<name>A0A1H0ST95_9BURK</name>
<keyword evidence="7 9" id="KW-1133">Transmembrane helix</keyword>
<protein>
    <recommendedName>
        <fullName evidence="10">Phosphate transport system permease protein</fullName>
    </recommendedName>
</protein>
<proteinExistence type="inferred from homology"/>
<evidence type="ECO:0000256" key="11">
    <source>
        <dbReference type="SAM" id="MobiDB-lite"/>
    </source>
</evidence>
<keyword evidence="10" id="KW-0997">Cell inner membrane</keyword>
<evidence type="ECO:0000256" key="2">
    <source>
        <dbReference type="ARBA" id="ARBA00007069"/>
    </source>
</evidence>
<dbReference type="InterPro" id="IPR000515">
    <property type="entry name" value="MetI-like"/>
</dbReference>
<keyword evidence="14" id="KW-1185">Reference proteome</keyword>
<sequence>MSAPPATPLQRSASAPRTTPPSRAPLLSGAVADRIFALLARGAAMLTLALLIGILVSLVIGAWPSIQKYGVSFLGRSVWDPVQNDYGGLVMIYGTLATSVIALLIAVPVSFGIALFLTELSPAWLKRPLGTAIELLAAVPSIVYGMWGLMVFGPILATWVQQPLQSLLSGVPYLGALVSGPPVGIGILSAGIILAIMIIPFIASVMRDVFEVTPALLKESAYGLGSTTWEVVWKVVLPYTKTGVLGGIMLGLGRALGETMAVTFVIGNMNQLDSLSVFQAANSITSALANEFAEAGEGLHQASLIYLGLVLFFITFVVLSLSKVLLSRLQKNEGARS</sequence>
<evidence type="ECO:0000313" key="13">
    <source>
        <dbReference type="EMBL" id="SDP44789.1"/>
    </source>
</evidence>
<feature type="transmembrane region" description="Helical" evidence="9">
    <location>
        <begin position="43"/>
        <end position="66"/>
    </location>
</feature>
<feature type="transmembrane region" description="Helical" evidence="9">
    <location>
        <begin position="86"/>
        <end position="117"/>
    </location>
</feature>
<feature type="region of interest" description="Disordered" evidence="11">
    <location>
        <begin position="1"/>
        <end position="22"/>
    </location>
</feature>
<dbReference type="SUPFAM" id="SSF161098">
    <property type="entry name" value="MetI-like"/>
    <property type="match status" value="1"/>
</dbReference>
<evidence type="ECO:0000256" key="8">
    <source>
        <dbReference type="ARBA" id="ARBA00023136"/>
    </source>
</evidence>
<evidence type="ECO:0000256" key="10">
    <source>
        <dbReference type="RuleBase" id="RU363054"/>
    </source>
</evidence>
<dbReference type="GO" id="GO:0006817">
    <property type="term" value="P:phosphate ion transport"/>
    <property type="evidence" value="ECO:0007669"/>
    <property type="project" value="UniProtKB-KW"/>
</dbReference>
<dbReference type="GO" id="GO:0005315">
    <property type="term" value="F:phosphate transmembrane transporter activity"/>
    <property type="evidence" value="ECO:0007669"/>
    <property type="project" value="InterPro"/>
</dbReference>
<gene>
    <name evidence="13" type="ORF">SAMN04489708_11350</name>
</gene>
<evidence type="ECO:0000256" key="5">
    <source>
        <dbReference type="ARBA" id="ARBA00022592"/>
    </source>
</evidence>
<dbReference type="RefSeq" id="WP_092834775.1">
    <property type="nucleotide sequence ID" value="NZ_CP028290.1"/>
</dbReference>
<dbReference type="InterPro" id="IPR051124">
    <property type="entry name" value="Phosphate_Transport_Permease"/>
</dbReference>
<dbReference type="NCBIfam" id="TIGR02138">
    <property type="entry name" value="phosphate_pstC"/>
    <property type="match status" value="1"/>
</dbReference>
<evidence type="ECO:0000256" key="3">
    <source>
        <dbReference type="ARBA" id="ARBA00022448"/>
    </source>
</evidence>
<keyword evidence="5 10" id="KW-0592">Phosphate transport</keyword>
<keyword evidence="8 9" id="KW-0472">Membrane</keyword>
<evidence type="ECO:0000256" key="6">
    <source>
        <dbReference type="ARBA" id="ARBA00022692"/>
    </source>
</evidence>
<evidence type="ECO:0000256" key="4">
    <source>
        <dbReference type="ARBA" id="ARBA00022475"/>
    </source>
</evidence>
<dbReference type="CDD" id="cd06261">
    <property type="entry name" value="TM_PBP2"/>
    <property type="match status" value="1"/>
</dbReference>
<comment type="function">
    <text evidence="10">Part of the binding-protein-dependent transport system for phosphate; probably responsible for the translocation of the substrate across the membrane.</text>
</comment>
<dbReference type="NCBIfam" id="NF008435">
    <property type="entry name" value="PRK11275.1"/>
    <property type="match status" value="1"/>
</dbReference>
<dbReference type="InterPro" id="IPR011864">
    <property type="entry name" value="Phosphate_PstC"/>
</dbReference>
<feature type="transmembrane region" description="Helical" evidence="9">
    <location>
        <begin position="244"/>
        <end position="266"/>
    </location>
</feature>
<feature type="transmembrane region" description="Helical" evidence="9">
    <location>
        <begin position="304"/>
        <end position="326"/>
    </location>
</feature>
<dbReference type="OrthoDB" id="9785113at2"/>
<keyword evidence="4" id="KW-1003">Cell membrane</keyword>
<dbReference type="InterPro" id="IPR035906">
    <property type="entry name" value="MetI-like_sf"/>
</dbReference>
<evidence type="ECO:0000259" key="12">
    <source>
        <dbReference type="PROSITE" id="PS50928"/>
    </source>
</evidence>
<keyword evidence="3 9" id="KW-0813">Transport</keyword>
<accession>A0A1H0ST95</accession>
<evidence type="ECO:0000256" key="9">
    <source>
        <dbReference type="RuleBase" id="RU363032"/>
    </source>
</evidence>
<dbReference type="PANTHER" id="PTHR30425">
    <property type="entry name" value="PHOSPHATE TRANSPORT SYSTEM PERMEASE PROTEIN PST"/>
    <property type="match status" value="1"/>
</dbReference>
<keyword evidence="6 9" id="KW-0812">Transmembrane</keyword>
<evidence type="ECO:0000313" key="14">
    <source>
        <dbReference type="Proteomes" id="UP000199317"/>
    </source>
</evidence>
<feature type="domain" description="ABC transmembrane type-1" evidence="12">
    <location>
        <begin position="92"/>
        <end position="322"/>
    </location>
</feature>